<dbReference type="EMBL" id="JANBQB010002401">
    <property type="protein sequence ID" value="KAJ1967209.1"/>
    <property type="molecule type" value="Genomic_DNA"/>
</dbReference>
<evidence type="ECO:0000313" key="3">
    <source>
        <dbReference type="Proteomes" id="UP001151582"/>
    </source>
</evidence>
<proteinExistence type="predicted"/>
<keyword evidence="3" id="KW-1185">Reference proteome</keyword>
<dbReference type="Proteomes" id="UP001151582">
    <property type="component" value="Unassembled WGS sequence"/>
</dbReference>
<comment type="caution">
    <text evidence="2">The sequence shown here is derived from an EMBL/GenBank/DDBJ whole genome shotgun (WGS) entry which is preliminary data.</text>
</comment>
<name>A0A9W8E4B4_9FUNG</name>
<protein>
    <recommendedName>
        <fullName evidence="4">Secreted protein</fullName>
    </recommendedName>
</protein>
<evidence type="ECO:0008006" key="4">
    <source>
        <dbReference type="Google" id="ProtNLM"/>
    </source>
</evidence>
<feature type="chain" id="PRO_5040987127" description="Secreted protein" evidence="1">
    <location>
        <begin position="16"/>
        <end position="69"/>
    </location>
</feature>
<accession>A0A9W8E4B4</accession>
<feature type="non-terminal residue" evidence="2">
    <location>
        <position position="69"/>
    </location>
</feature>
<organism evidence="2 3">
    <name type="scientific">Dimargaris verticillata</name>
    <dbReference type="NCBI Taxonomy" id="2761393"/>
    <lineage>
        <taxon>Eukaryota</taxon>
        <taxon>Fungi</taxon>
        <taxon>Fungi incertae sedis</taxon>
        <taxon>Zoopagomycota</taxon>
        <taxon>Kickxellomycotina</taxon>
        <taxon>Dimargaritomycetes</taxon>
        <taxon>Dimargaritales</taxon>
        <taxon>Dimargaritaceae</taxon>
        <taxon>Dimargaris</taxon>
    </lineage>
</organism>
<evidence type="ECO:0000256" key="1">
    <source>
        <dbReference type="SAM" id="SignalP"/>
    </source>
</evidence>
<evidence type="ECO:0000313" key="2">
    <source>
        <dbReference type="EMBL" id="KAJ1967209.1"/>
    </source>
</evidence>
<dbReference type="AlphaFoldDB" id="A0A9W8E4B4"/>
<sequence length="69" mass="6808">MHIFTILLTIGCAFAATVATAASINPSLISDRPSTGDLGTVVAADKSNVSDYSSAVTSAVPAIPANGGE</sequence>
<keyword evidence="1" id="KW-0732">Signal</keyword>
<feature type="signal peptide" evidence="1">
    <location>
        <begin position="1"/>
        <end position="15"/>
    </location>
</feature>
<gene>
    <name evidence="2" type="ORF">H4R34_006415</name>
</gene>
<reference evidence="2" key="1">
    <citation type="submission" date="2022-07" db="EMBL/GenBank/DDBJ databases">
        <title>Phylogenomic reconstructions and comparative analyses of Kickxellomycotina fungi.</title>
        <authorList>
            <person name="Reynolds N.K."/>
            <person name="Stajich J.E."/>
            <person name="Barry K."/>
            <person name="Grigoriev I.V."/>
            <person name="Crous P."/>
            <person name="Smith M.E."/>
        </authorList>
    </citation>
    <scope>NUCLEOTIDE SEQUENCE</scope>
    <source>
        <strain evidence="2">RSA 567</strain>
    </source>
</reference>